<reference evidence="3 4" key="1">
    <citation type="submission" date="2018-06" db="EMBL/GenBank/DDBJ databases">
        <title>Genomic Encyclopedia of Archaeal and Bacterial Type Strains, Phase II (KMG-II): from individual species to whole genera.</title>
        <authorList>
            <person name="Goeker M."/>
        </authorList>
    </citation>
    <scope>NUCLEOTIDE SEQUENCE [LARGE SCALE GENOMIC DNA]</scope>
    <source>
        <strain evidence="3 4">KACC 16626</strain>
    </source>
</reference>
<keyword evidence="4" id="KW-1185">Reference proteome</keyword>
<feature type="region of interest" description="Disordered" evidence="1">
    <location>
        <begin position="51"/>
        <end position="99"/>
    </location>
</feature>
<keyword evidence="2" id="KW-0812">Transmembrane</keyword>
<sequence length="349" mass="39800">MSTKLKQNKKASAKKRTILVLLLYFALLLFFLWLLGFLWLMFFNESNKNENSETLDETNLPEKSNSSEGSNYFKKPNNPFGQNTEIEIDNNLGSPERDEYQPSMKTLFENRELKFENIDVIFENMKSSKRPEMQATFGKDVVYIYHTHSRESFLPYLKNTFKPEEAYHSIANITLVGKMLGRALESYGVGTKVDTSDIVQLLETKNLIYGNSYDLSGEIVKAAQSESGDLDYFIDVHRDSLRKRDTSIEINGLKYARLLFVVGTGHADYEKNLAFANELQTMLDTLYPGLSKGILQKSSSQGNGIYNQDLSPNSIILEIGGVDNTVEELHRSTEAFAEVVSEFYWRGEE</sequence>
<evidence type="ECO:0000313" key="4">
    <source>
        <dbReference type="Proteomes" id="UP000247416"/>
    </source>
</evidence>
<dbReference type="NCBIfam" id="TIGR02867">
    <property type="entry name" value="spore_II_P"/>
    <property type="match status" value="1"/>
</dbReference>
<dbReference type="Proteomes" id="UP000247416">
    <property type="component" value="Unassembled WGS sequence"/>
</dbReference>
<accession>A0A318TJX4</accession>
<protein>
    <submittedName>
        <fullName evidence="3">Stage II sporulation protein P</fullName>
    </submittedName>
</protein>
<gene>
    <name evidence="3" type="ORF">BJ095_13116</name>
</gene>
<evidence type="ECO:0000256" key="2">
    <source>
        <dbReference type="SAM" id="Phobius"/>
    </source>
</evidence>
<dbReference type="SUPFAM" id="SSF53187">
    <property type="entry name" value="Zn-dependent exopeptidases"/>
    <property type="match status" value="1"/>
</dbReference>
<dbReference type="AlphaFoldDB" id="A0A318TJX4"/>
<proteinExistence type="predicted"/>
<name>A0A318TJX4_9BACL</name>
<feature type="transmembrane region" description="Helical" evidence="2">
    <location>
        <begin position="21"/>
        <end position="42"/>
    </location>
</feature>
<dbReference type="RefSeq" id="WP_107936984.1">
    <property type="nucleotide sequence ID" value="NZ_CP085009.1"/>
</dbReference>
<comment type="caution">
    <text evidence="3">The sequence shown here is derived from an EMBL/GenBank/DDBJ whole genome shotgun (WGS) entry which is preliminary data.</text>
</comment>
<evidence type="ECO:0000313" key="3">
    <source>
        <dbReference type="EMBL" id="PYF03448.1"/>
    </source>
</evidence>
<dbReference type="InterPro" id="IPR010897">
    <property type="entry name" value="Spore_II_P"/>
</dbReference>
<evidence type="ECO:0000256" key="1">
    <source>
        <dbReference type="SAM" id="MobiDB-lite"/>
    </source>
</evidence>
<dbReference type="EMBL" id="QJTJ01000031">
    <property type="protein sequence ID" value="PYF03448.1"/>
    <property type="molecule type" value="Genomic_DNA"/>
</dbReference>
<keyword evidence="2" id="KW-0472">Membrane</keyword>
<dbReference type="Pfam" id="PF07454">
    <property type="entry name" value="SpoIIP"/>
    <property type="match status" value="1"/>
</dbReference>
<organism evidence="3 4">
    <name type="scientific">Ureibacillus chungkukjangi</name>
    <dbReference type="NCBI Taxonomy" id="1202712"/>
    <lineage>
        <taxon>Bacteria</taxon>
        <taxon>Bacillati</taxon>
        <taxon>Bacillota</taxon>
        <taxon>Bacilli</taxon>
        <taxon>Bacillales</taxon>
        <taxon>Caryophanaceae</taxon>
        <taxon>Ureibacillus</taxon>
    </lineage>
</organism>
<feature type="compositionally biased region" description="Polar residues" evidence="1">
    <location>
        <begin position="61"/>
        <end position="70"/>
    </location>
</feature>
<dbReference type="OrthoDB" id="1633470at2"/>
<keyword evidence="2" id="KW-1133">Transmembrane helix</keyword>